<evidence type="ECO:0000256" key="2">
    <source>
        <dbReference type="SAM" id="SignalP"/>
    </source>
</evidence>
<name>A0A7G5GV07_9BACT</name>
<dbReference type="Proteomes" id="UP000515369">
    <property type="component" value="Chromosome"/>
</dbReference>
<evidence type="ECO:0000313" key="4">
    <source>
        <dbReference type="Proteomes" id="UP000515369"/>
    </source>
</evidence>
<feature type="region of interest" description="Disordered" evidence="1">
    <location>
        <begin position="22"/>
        <end position="108"/>
    </location>
</feature>
<sequence length="108" mass="11319">MKKMQMAIAVVLLTGTLQAWAQSGNTQTPNNSQIESKGASNNKDAKQKSKTIPKRADHPVPASSVGTGVDAAANPNSSVSPGSHTAQRETKMDYKANGKGKSKLKGKQ</sequence>
<feature type="compositionally biased region" description="Basic and acidic residues" evidence="1">
    <location>
        <begin position="86"/>
        <end position="96"/>
    </location>
</feature>
<feature type="signal peptide" evidence="2">
    <location>
        <begin position="1"/>
        <end position="21"/>
    </location>
</feature>
<feature type="compositionally biased region" description="Polar residues" evidence="1">
    <location>
        <begin position="22"/>
        <end position="42"/>
    </location>
</feature>
<reference evidence="3 4" key="1">
    <citation type="submission" date="2020-07" db="EMBL/GenBank/DDBJ databases">
        <title>Spirosoma foliorum sp. nov., isolated from the leaves on the Nejang mountain Korea, Republic of.</title>
        <authorList>
            <person name="Ho H."/>
            <person name="Lee Y.-J."/>
            <person name="Nurcahyanto D.-A."/>
            <person name="Kim S.-G."/>
        </authorList>
    </citation>
    <scope>NUCLEOTIDE SEQUENCE [LARGE SCALE GENOMIC DNA]</scope>
    <source>
        <strain evidence="3 4">PL0136</strain>
    </source>
</reference>
<proteinExistence type="predicted"/>
<keyword evidence="2" id="KW-0732">Signal</keyword>
<feature type="compositionally biased region" description="Polar residues" evidence="1">
    <location>
        <begin position="74"/>
        <end position="85"/>
    </location>
</feature>
<dbReference type="EMBL" id="CP059732">
    <property type="protein sequence ID" value="QMW02699.1"/>
    <property type="molecule type" value="Genomic_DNA"/>
</dbReference>
<evidence type="ECO:0000313" key="3">
    <source>
        <dbReference type="EMBL" id="QMW02699.1"/>
    </source>
</evidence>
<evidence type="ECO:0000256" key="1">
    <source>
        <dbReference type="SAM" id="MobiDB-lite"/>
    </source>
</evidence>
<keyword evidence="4" id="KW-1185">Reference proteome</keyword>
<organism evidence="3 4">
    <name type="scientific">Spirosoma foliorum</name>
    <dbReference type="NCBI Taxonomy" id="2710596"/>
    <lineage>
        <taxon>Bacteria</taxon>
        <taxon>Pseudomonadati</taxon>
        <taxon>Bacteroidota</taxon>
        <taxon>Cytophagia</taxon>
        <taxon>Cytophagales</taxon>
        <taxon>Cytophagaceae</taxon>
        <taxon>Spirosoma</taxon>
    </lineage>
</organism>
<feature type="chain" id="PRO_5028939786" evidence="2">
    <location>
        <begin position="22"/>
        <end position="108"/>
    </location>
</feature>
<dbReference type="AlphaFoldDB" id="A0A7G5GV07"/>
<accession>A0A7G5GV07</accession>
<protein>
    <submittedName>
        <fullName evidence="3">Uncharacterized protein</fullName>
    </submittedName>
</protein>
<dbReference type="RefSeq" id="WP_182459995.1">
    <property type="nucleotide sequence ID" value="NZ_CP059732.1"/>
</dbReference>
<feature type="compositionally biased region" description="Basic residues" evidence="1">
    <location>
        <begin position="98"/>
        <end position="108"/>
    </location>
</feature>
<gene>
    <name evidence="3" type="ORF">H3H32_33165</name>
</gene>
<dbReference type="KEGG" id="sfol:H3H32_33165"/>